<dbReference type="GeneID" id="54553800"/>
<evidence type="ECO:0000313" key="3">
    <source>
        <dbReference type="EMBL" id="KAF2280351.1"/>
    </source>
</evidence>
<sequence>MAQPSYRPGENLSLDLNELYQFPVQDSAIQLAVQSPVGIVPSSSTTSLQSQASLPPSFPSVQIGGLTLKRIKTRPEKNITVSLSLVGPHIDFSCVQFSQKHLNRRRLWADDRMRLNKQASCIVMSVYVTTYSFASTSDGWERACKRARGEEPIPSRDATTPVAQLDDTDPAHPRNGGQILPCERCIDRERKEVSRTKKKKPPDKQMLEYDTERILVINAAEYTDVTTNLDGSKWLTFNMRVTCCCGHQGEKGEGGYVAFFTFRTTDGLLLSQYVSALLQVSSSTDQDNSLGSSKKAMIHADAQRGTDQDAAAGGLEKPKIAFEAQRIYPSGPSIDPESSWRPSNTSKSFRPRPSTLPPTPLTNDFSLPQTPIAAYSVPPTPVREWFVTQDNPMGQFHHAGMEGTTAQFDDAFKGSTGELFYPGTMPVFATPVIGDALAAPGVPMSSMCGPMGNALPLAQGLQPFTDENLCRQGLWGIQSSEGRTAATSALFSVQEYDDAGLCGQDRQASDGQTTATADLTGGDTPQWAQAFAENKYPQCLQHMQLDNPGPAVTLESLPSDDSQTIRNMHPAELQTLQTSPQSVLQSLADGAQVPALAFGTDTHGCSRSRPSHEQLPRIQTRGLPYPNINLLNQRREKRSSHPHKTPGVQLQAGVAVQPNGGQLTLANDSFDPNPTISQTVFDSSATPQPNELTMSGTETSHQSNSIVWADARLTPQGLPSGNTMQAFAQSNIHSQAEDTALLDASTGLSHFNGAFTANALLSPPSSQPVPEDPQLRDATTSHQLSQTVPEGPWLAALPTGPAQHNTAFSSSMVFAPQAAESTNQWQTYGTQNGTPASMVPYGEYGSDEIPDSDAVVREGWIFRQRNADRYVEELYAKRVFADVSIFGGEIILGCWKGEFSSASDVLARYDGLVSDFDM</sequence>
<feature type="region of interest" description="Disordered" evidence="1">
    <location>
        <begin position="759"/>
        <end position="781"/>
    </location>
</feature>
<accession>A0A6A6JUP8</accession>
<dbReference type="OrthoDB" id="71307at2759"/>
<feature type="region of interest" description="Disordered" evidence="1">
    <location>
        <begin position="327"/>
        <end position="367"/>
    </location>
</feature>
<dbReference type="RefSeq" id="XP_033657889.1">
    <property type="nucleotide sequence ID" value="XM_033800625.1"/>
</dbReference>
<gene>
    <name evidence="3" type="ORF">EI97DRAFT_455249</name>
</gene>
<keyword evidence="4" id="KW-1185">Reference proteome</keyword>
<organism evidence="3 4">
    <name type="scientific">Westerdykella ornata</name>
    <dbReference type="NCBI Taxonomy" id="318751"/>
    <lineage>
        <taxon>Eukaryota</taxon>
        <taxon>Fungi</taxon>
        <taxon>Dikarya</taxon>
        <taxon>Ascomycota</taxon>
        <taxon>Pezizomycotina</taxon>
        <taxon>Dothideomycetes</taxon>
        <taxon>Pleosporomycetidae</taxon>
        <taxon>Pleosporales</taxon>
        <taxon>Sporormiaceae</taxon>
        <taxon>Westerdykella</taxon>
    </lineage>
</organism>
<name>A0A6A6JUP8_WESOR</name>
<dbReference type="EMBL" id="ML986485">
    <property type="protein sequence ID" value="KAF2280351.1"/>
    <property type="molecule type" value="Genomic_DNA"/>
</dbReference>
<evidence type="ECO:0000313" key="4">
    <source>
        <dbReference type="Proteomes" id="UP000800097"/>
    </source>
</evidence>
<feature type="region of interest" description="Disordered" evidence="1">
    <location>
        <begin position="147"/>
        <end position="179"/>
    </location>
</feature>
<evidence type="ECO:0000256" key="1">
    <source>
        <dbReference type="SAM" id="MobiDB-lite"/>
    </source>
</evidence>
<dbReference type="Pfam" id="PF25603">
    <property type="entry name" value="SPT23_MGA2_DBD"/>
    <property type="match status" value="1"/>
</dbReference>
<dbReference type="InterPro" id="IPR057962">
    <property type="entry name" value="SPT23_MGA2_DBD"/>
</dbReference>
<reference evidence="3" key="1">
    <citation type="journal article" date="2020" name="Stud. Mycol.">
        <title>101 Dothideomycetes genomes: a test case for predicting lifestyles and emergence of pathogens.</title>
        <authorList>
            <person name="Haridas S."/>
            <person name="Albert R."/>
            <person name="Binder M."/>
            <person name="Bloem J."/>
            <person name="Labutti K."/>
            <person name="Salamov A."/>
            <person name="Andreopoulos B."/>
            <person name="Baker S."/>
            <person name="Barry K."/>
            <person name="Bills G."/>
            <person name="Bluhm B."/>
            <person name="Cannon C."/>
            <person name="Castanera R."/>
            <person name="Culley D."/>
            <person name="Daum C."/>
            <person name="Ezra D."/>
            <person name="Gonzalez J."/>
            <person name="Henrissat B."/>
            <person name="Kuo A."/>
            <person name="Liang C."/>
            <person name="Lipzen A."/>
            <person name="Lutzoni F."/>
            <person name="Magnuson J."/>
            <person name="Mondo S."/>
            <person name="Nolan M."/>
            <person name="Ohm R."/>
            <person name="Pangilinan J."/>
            <person name="Park H.-J."/>
            <person name="Ramirez L."/>
            <person name="Alfaro M."/>
            <person name="Sun H."/>
            <person name="Tritt A."/>
            <person name="Yoshinaga Y."/>
            <person name="Zwiers L.-H."/>
            <person name="Turgeon B."/>
            <person name="Goodwin S."/>
            <person name="Spatafora J."/>
            <person name="Crous P."/>
            <person name="Grigoriev I."/>
        </authorList>
    </citation>
    <scope>NUCLEOTIDE SEQUENCE</scope>
    <source>
        <strain evidence="3">CBS 379.55</strain>
    </source>
</reference>
<dbReference type="Proteomes" id="UP000800097">
    <property type="component" value="Unassembled WGS sequence"/>
</dbReference>
<proteinExistence type="predicted"/>
<protein>
    <recommendedName>
        <fullName evidence="2">SPT23/MGA2-like DNA-binding domain-containing protein</fullName>
    </recommendedName>
</protein>
<dbReference type="AlphaFoldDB" id="A0A6A6JUP8"/>
<feature type="region of interest" description="Disordered" evidence="1">
    <location>
        <begin position="284"/>
        <end position="314"/>
    </location>
</feature>
<evidence type="ECO:0000259" key="2">
    <source>
        <dbReference type="Pfam" id="PF25603"/>
    </source>
</evidence>
<feature type="domain" description="SPT23/MGA2-like DNA-binding" evidence="2">
    <location>
        <begin position="73"/>
        <end position="276"/>
    </location>
</feature>